<dbReference type="Pfam" id="PF04314">
    <property type="entry name" value="PCuAC"/>
    <property type="match status" value="1"/>
</dbReference>
<reference evidence="2 3" key="1">
    <citation type="submission" date="2018-06" db="EMBL/GenBank/DDBJ databases">
        <authorList>
            <consortium name="Pathogen Informatics"/>
            <person name="Doyle S."/>
        </authorList>
    </citation>
    <scope>NUCLEOTIDE SEQUENCE [LARGE SCALE GENOMIC DNA]</scope>
    <source>
        <strain evidence="2 3">NCTC10742</strain>
    </source>
</reference>
<dbReference type="PROSITE" id="PS51257">
    <property type="entry name" value="PROKAR_LIPOPROTEIN"/>
    <property type="match status" value="1"/>
</dbReference>
<dbReference type="InterPro" id="IPR007410">
    <property type="entry name" value="LpqE-like"/>
</dbReference>
<dbReference type="EMBL" id="UGQM01000001">
    <property type="protein sequence ID" value="STZ42826.1"/>
    <property type="molecule type" value="Genomic_DNA"/>
</dbReference>
<sequence length="168" mass="17079">MSGNRNRFALTVLAAAISLTACTSSGSGPDASMASAVTFDESWARAADSGMTAVFGTFTNGGDRDAVIISGESAAANRVELHEVTHNSGGAMMRPKDGGFSVAAGGTKDLLPGGDHLMLMDLTQPLQPGDDVALTVTFADGSVLPITAQVRDFAGGDEEYAPGAHHHG</sequence>
<evidence type="ECO:0000313" key="2">
    <source>
        <dbReference type="EMBL" id="STZ42826.1"/>
    </source>
</evidence>
<dbReference type="PANTHER" id="PTHR36302:SF1">
    <property type="entry name" value="COPPER CHAPERONE PCU(A)C"/>
    <property type="match status" value="1"/>
</dbReference>
<evidence type="ECO:0000256" key="1">
    <source>
        <dbReference type="SAM" id="SignalP"/>
    </source>
</evidence>
<dbReference type="SUPFAM" id="SSF110087">
    <property type="entry name" value="DR1885-like metal-binding protein"/>
    <property type="match status" value="1"/>
</dbReference>
<feature type="chain" id="PRO_5039080880" evidence="1">
    <location>
        <begin position="24"/>
        <end position="168"/>
    </location>
</feature>
<organism evidence="2 3">
    <name type="scientific">Mycolicibacterium gilvum</name>
    <dbReference type="NCBI Taxonomy" id="1804"/>
    <lineage>
        <taxon>Bacteria</taxon>
        <taxon>Bacillati</taxon>
        <taxon>Actinomycetota</taxon>
        <taxon>Actinomycetes</taxon>
        <taxon>Mycobacteriales</taxon>
        <taxon>Mycobacteriaceae</taxon>
        <taxon>Mycolicibacterium</taxon>
    </lineage>
</organism>
<dbReference type="AlphaFoldDB" id="A0A378SLP7"/>
<proteinExistence type="predicted"/>
<dbReference type="Proteomes" id="UP000254291">
    <property type="component" value="Unassembled WGS sequence"/>
</dbReference>
<dbReference type="InterPro" id="IPR058248">
    <property type="entry name" value="Lxx211020-like"/>
</dbReference>
<dbReference type="PANTHER" id="PTHR36302">
    <property type="entry name" value="BLR7088 PROTEIN"/>
    <property type="match status" value="1"/>
</dbReference>
<evidence type="ECO:0000313" key="3">
    <source>
        <dbReference type="Proteomes" id="UP000254291"/>
    </source>
</evidence>
<dbReference type="Gene3D" id="2.60.40.1890">
    <property type="entry name" value="PCu(A)C copper chaperone"/>
    <property type="match status" value="1"/>
</dbReference>
<dbReference type="RefSeq" id="WP_115327130.1">
    <property type="nucleotide sequence ID" value="NZ_JACKST010000014.1"/>
</dbReference>
<keyword evidence="1" id="KW-0732">Signal</keyword>
<gene>
    <name evidence="2" type="ORF">NCTC10742_02042</name>
</gene>
<name>A0A378SLP7_9MYCO</name>
<feature type="signal peptide" evidence="1">
    <location>
        <begin position="1"/>
        <end position="23"/>
    </location>
</feature>
<accession>A0A378SLP7</accession>
<protein>
    <submittedName>
        <fullName evidence="2">Secreted protein</fullName>
    </submittedName>
</protein>
<dbReference type="InterPro" id="IPR036182">
    <property type="entry name" value="PCuAC_sf"/>
</dbReference>